<evidence type="ECO:0008006" key="3">
    <source>
        <dbReference type="Google" id="ProtNLM"/>
    </source>
</evidence>
<name>A0A9X2BEI4_9BACL</name>
<proteinExistence type="predicted"/>
<organism evidence="1 2">
    <name type="scientific">Fictibacillus marinisediminis</name>
    <dbReference type="NCBI Taxonomy" id="2878389"/>
    <lineage>
        <taxon>Bacteria</taxon>
        <taxon>Bacillati</taxon>
        <taxon>Bacillota</taxon>
        <taxon>Bacilli</taxon>
        <taxon>Bacillales</taxon>
        <taxon>Fictibacillaceae</taxon>
        <taxon>Fictibacillus</taxon>
    </lineage>
</organism>
<keyword evidence="2" id="KW-1185">Reference proteome</keyword>
<evidence type="ECO:0000313" key="1">
    <source>
        <dbReference type="EMBL" id="MCK6259059.1"/>
    </source>
</evidence>
<dbReference type="Gene3D" id="3.90.1530.10">
    <property type="entry name" value="Conserved hypothetical protein from pyrococcus furiosus pfu- 392566-001, ParB domain"/>
    <property type="match status" value="1"/>
</dbReference>
<dbReference type="Proteomes" id="UP001139011">
    <property type="component" value="Unassembled WGS sequence"/>
</dbReference>
<comment type="caution">
    <text evidence="1">The sequence shown here is derived from an EMBL/GenBank/DDBJ whole genome shotgun (WGS) entry which is preliminary data.</text>
</comment>
<protein>
    <recommendedName>
        <fullName evidence="3">ParB/Sulfiredoxin domain-containing protein</fullName>
    </recommendedName>
</protein>
<dbReference type="EMBL" id="JAIWJX010000002">
    <property type="protein sequence ID" value="MCK6259059.1"/>
    <property type="molecule type" value="Genomic_DNA"/>
</dbReference>
<reference evidence="1" key="1">
    <citation type="submission" date="2021-09" db="EMBL/GenBank/DDBJ databases">
        <title>Genome analysis of Fictibacillus sp. KIGAM418 isolated from marine sediment.</title>
        <authorList>
            <person name="Seo M.-J."/>
            <person name="Cho E.-S."/>
            <person name="Hwang C.Y."/>
        </authorList>
    </citation>
    <scope>NUCLEOTIDE SEQUENCE</scope>
    <source>
        <strain evidence="1">KIGAM418</strain>
    </source>
</reference>
<dbReference type="AlphaFoldDB" id="A0A9X2BEI4"/>
<evidence type="ECO:0000313" key="2">
    <source>
        <dbReference type="Proteomes" id="UP001139011"/>
    </source>
</evidence>
<dbReference type="RefSeq" id="WP_248254273.1">
    <property type="nucleotide sequence ID" value="NZ_JAIWJX010000002.1"/>
</dbReference>
<gene>
    <name evidence="1" type="ORF">LCY76_21035</name>
</gene>
<sequence>MKFTVQYIPLSSIKPGISIKITEHLKKLRTIMWDCMHVLVVQKSKKDGHYVVVSGQDRLDYLKKHTKNKYAPCIVDEPSSLKTWLTRLSGRQPIDDFPMHPKSWSIVRSFLTKEPRFKKLSRPQQIKVLLLAARYKKTVIASMQNRVSQILNK</sequence>
<accession>A0A9X2BEI4</accession>